<dbReference type="InterPro" id="IPR006118">
    <property type="entry name" value="Recombinase_CS"/>
</dbReference>
<feature type="domain" description="Recombinase" evidence="8">
    <location>
        <begin position="159"/>
        <end position="295"/>
    </location>
</feature>
<evidence type="ECO:0000256" key="6">
    <source>
        <dbReference type="SAM" id="Coils"/>
    </source>
</evidence>
<dbReference type="InterPro" id="IPR036162">
    <property type="entry name" value="Resolvase-like_N_sf"/>
</dbReference>
<reference evidence="9 10" key="1">
    <citation type="journal article" date="2015" name="Genome Announc.">
        <title>Draft Genome Sequence of Brevibacillus brevis DZQ7, a Plant Growth-Promoting Rhizobacterium with Broad-Spectrum Antimicrobial Activity.</title>
        <authorList>
            <person name="Hou Q."/>
            <person name="Wang C."/>
            <person name="Hou X."/>
            <person name="Xia Z."/>
            <person name="Ye J."/>
            <person name="Liu K."/>
            <person name="Liu H."/>
            <person name="Wang J."/>
            <person name="Guo H."/>
            <person name="Yu X."/>
            <person name="Yang Y."/>
            <person name="Du B."/>
            <person name="Ding Y."/>
        </authorList>
    </citation>
    <scope>NUCLEOTIDE SEQUENCE [LARGE SCALE GENOMIC DNA]</scope>
    <source>
        <strain evidence="9 10">DZQ7</strain>
    </source>
</reference>
<protein>
    <submittedName>
        <fullName evidence="9">Recombinase family protein</fullName>
    </submittedName>
</protein>
<dbReference type="InterPro" id="IPR006119">
    <property type="entry name" value="Resolv_N"/>
</dbReference>
<feature type="coiled-coil region" evidence="6">
    <location>
        <begin position="429"/>
        <end position="456"/>
    </location>
</feature>
<dbReference type="GO" id="GO:0015074">
    <property type="term" value="P:DNA integration"/>
    <property type="evidence" value="ECO:0007669"/>
    <property type="project" value="UniProtKB-KW"/>
</dbReference>
<dbReference type="Pfam" id="PF13408">
    <property type="entry name" value="Zn_ribbon_recom"/>
    <property type="match status" value="1"/>
</dbReference>
<sequence>MLRLAVYARVSSDDQAERGTIENQLEFARKYADLHQLEIVKWYKDDGVTGTVPLEARPAGRELLQDAKNGEIDLLLIYRLDRLGRSARIILNSVHDLESDGVKIRSMTEPFDTGDPSGRFLLTILAGVADLERETIIERLWYGANRAARAGKWLGGIVPYGYRVDSEGYLVVCEELLPRSDMTEAGVVRLIFHMVANQGHSCIKVSEYLNALGVPTAYARDDRKVTRGKRKQKTAGIWRPSRIRGIITSTTYYGLHIYGKRSKRKRDLIEREVPAIVDIETWEKAQAVLRSNQIEAMRNTKNQYLLRSLLKCQCCGLTYVGIHYPGSKRALKGFYVCTGKQAFKGPMQGKCTSKNLPQDWIEDLVWRDCLSFINQPGEALQEIAAAREVKQTKKVDLESEITLIQKSIDDKDVERQSILDLFRKSIITFTDLEKQIQKINQEKEILEQRLKEIRSSLQVDHDYSTKMMNAFQLLTSLRNKLDDNPSFETRREIVKALVERIQVHTTPSEGSKRPRASVTVQYSFAKDIIYTDKDYTNQLTETEQER</sequence>
<dbReference type="PROSITE" id="PS51737">
    <property type="entry name" value="RECOMBINASE_DNA_BIND"/>
    <property type="match status" value="1"/>
</dbReference>
<gene>
    <name evidence="9" type="ORF">AB432_018585</name>
</gene>
<dbReference type="GO" id="GO:0003677">
    <property type="term" value="F:DNA binding"/>
    <property type="evidence" value="ECO:0007669"/>
    <property type="project" value="UniProtKB-KW"/>
</dbReference>
<keyword evidence="3" id="KW-0233">DNA recombination</keyword>
<evidence type="ECO:0000256" key="5">
    <source>
        <dbReference type="PROSITE-ProRule" id="PRU10137"/>
    </source>
</evidence>
<evidence type="ECO:0000313" key="9">
    <source>
        <dbReference type="EMBL" id="AWX56932.1"/>
    </source>
</evidence>
<evidence type="ECO:0000256" key="4">
    <source>
        <dbReference type="PIRSR" id="PIRSR606118-50"/>
    </source>
</evidence>
<dbReference type="SUPFAM" id="SSF53041">
    <property type="entry name" value="Resolvase-like"/>
    <property type="match status" value="1"/>
</dbReference>
<dbReference type="PANTHER" id="PTHR30461:SF23">
    <property type="entry name" value="DNA RECOMBINASE-RELATED"/>
    <property type="match status" value="1"/>
</dbReference>
<keyword evidence="2" id="KW-0238">DNA-binding</keyword>
<evidence type="ECO:0000256" key="1">
    <source>
        <dbReference type="ARBA" id="ARBA00022908"/>
    </source>
</evidence>
<dbReference type="GO" id="GO:0000150">
    <property type="term" value="F:DNA strand exchange activity"/>
    <property type="evidence" value="ECO:0007669"/>
    <property type="project" value="InterPro"/>
</dbReference>
<dbReference type="AlphaFoldDB" id="A0A2Z4MKB3"/>
<dbReference type="InterPro" id="IPR011109">
    <property type="entry name" value="DNA_bind_recombinase_dom"/>
</dbReference>
<dbReference type="Pfam" id="PF00239">
    <property type="entry name" value="Resolvase"/>
    <property type="match status" value="1"/>
</dbReference>
<evidence type="ECO:0000256" key="3">
    <source>
        <dbReference type="ARBA" id="ARBA00023172"/>
    </source>
</evidence>
<dbReference type="PROSITE" id="PS51736">
    <property type="entry name" value="RECOMBINASES_3"/>
    <property type="match status" value="1"/>
</dbReference>
<feature type="domain" description="Resolvase/invertase-type recombinase catalytic" evidence="7">
    <location>
        <begin position="3"/>
        <end position="151"/>
    </location>
</feature>
<dbReference type="EMBL" id="CP030117">
    <property type="protein sequence ID" value="AWX56932.1"/>
    <property type="molecule type" value="Genomic_DNA"/>
</dbReference>
<dbReference type="Gene3D" id="3.40.50.1390">
    <property type="entry name" value="Resolvase, N-terminal catalytic domain"/>
    <property type="match status" value="1"/>
</dbReference>
<keyword evidence="6" id="KW-0175">Coiled coil</keyword>
<evidence type="ECO:0000259" key="8">
    <source>
        <dbReference type="PROSITE" id="PS51737"/>
    </source>
</evidence>
<dbReference type="SMART" id="SM00857">
    <property type="entry name" value="Resolvase"/>
    <property type="match status" value="1"/>
</dbReference>
<evidence type="ECO:0000313" key="10">
    <source>
        <dbReference type="Proteomes" id="UP000036061"/>
    </source>
</evidence>
<accession>A0A2Z4MKB3</accession>
<dbReference type="RefSeq" id="WP_048033546.1">
    <property type="nucleotide sequence ID" value="NZ_CP030117.1"/>
</dbReference>
<dbReference type="InterPro" id="IPR050639">
    <property type="entry name" value="SSR_resolvase"/>
</dbReference>
<dbReference type="PANTHER" id="PTHR30461">
    <property type="entry name" value="DNA-INVERTASE FROM LAMBDOID PROPHAGE"/>
    <property type="match status" value="1"/>
</dbReference>
<dbReference type="CDD" id="cd00338">
    <property type="entry name" value="Ser_Recombinase"/>
    <property type="match status" value="1"/>
</dbReference>
<dbReference type="PROSITE" id="PS00397">
    <property type="entry name" value="RECOMBINASES_1"/>
    <property type="match status" value="1"/>
</dbReference>
<feature type="active site" description="O-(5'-phospho-DNA)-serine intermediate" evidence="4 5">
    <location>
        <position position="11"/>
    </location>
</feature>
<dbReference type="Pfam" id="PF07508">
    <property type="entry name" value="Recombinase"/>
    <property type="match status" value="1"/>
</dbReference>
<dbReference type="InterPro" id="IPR025827">
    <property type="entry name" value="Zn_ribbon_recom_dom"/>
</dbReference>
<dbReference type="InterPro" id="IPR038109">
    <property type="entry name" value="DNA_bind_recomb_sf"/>
</dbReference>
<dbReference type="Proteomes" id="UP000036061">
    <property type="component" value="Chromosome"/>
</dbReference>
<proteinExistence type="predicted"/>
<dbReference type="Gene3D" id="3.90.1750.20">
    <property type="entry name" value="Putative Large Serine Recombinase, Chain B, Domain 2"/>
    <property type="match status" value="1"/>
</dbReference>
<evidence type="ECO:0000259" key="7">
    <source>
        <dbReference type="PROSITE" id="PS51736"/>
    </source>
</evidence>
<organism evidence="9 10">
    <name type="scientific">Brevibacillus brevis</name>
    <name type="common">Bacillus brevis</name>
    <dbReference type="NCBI Taxonomy" id="1393"/>
    <lineage>
        <taxon>Bacteria</taxon>
        <taxon>Bacillati</taxon>
        <taxon>Bacillota</taxon>
        <taxon>Bacilli</taxon>
        <taxon>Bacillales</taxon>
        <taxon>Paenibacillaceae</taxon>
        <taxon>Brevibacillus</taxon>
    </lineage>
</organism>
<evidence type="ECO:0000256" key="2">
    <source>
        <dbReference type="ARBA" id="ARBA00023125"/>
    </source>
</evidence>
<name>A0A2Z4MKB3_BREBE</name>
<keyword evidence="1" id="KW-0229">DNA integration</keyword>